<dbReference type="OrthoDB" id="407509at2759"/>
<proteinExistence type="predicted"/>
<dbReference type="PANTHER" id="PTHR47027">
    <property type="entry name" value="REVERSE TRANSCRIPTASE DOMAIN-CONTAINING PROTEIN"/>
    <property type="match status" value="1"/>
</dbReference>
<gene>
    <name evidence="1" type="ORF">PMACD_LOCUS7187</name>
</gene>
<evidence type="ECO:0000313" key="2">
    <source>
        <dbReference type="Proteomes" id="UP000663880"/>
    </source>
</evidence>
<sequence>MHFQQQRVCELETVPVSLQPVEKLDTQHAVETYLGTTLMFGSWETSVITYKKGDLTRMKMELVSQQSREQAGSLDHIFTLRQIIEKYMEYKKTMYIAFVVYPKAFDIILHNKLWLALRENGIQNKYSNLLENMEKKGNMFQLKRGVRQGVSPNLFTALSN</sequence>
<protein>
    <submittedName>
        <fullName evidence="1">Uncharacterized protein</fullName>
    </submittedName>
</protein>
<reference evidence="1" key="1">
    <citation type="submission" date="2021-02" db="EMBL/GenBank/DDBJ databases">
        <authorList>
            <person name="Steward A R."/>
        </authorList>
    </citation>
    <scope>NUCLEOTIDE SEQUENCE</scope>
</reference>
<name>A0A821S591_9NEOP</name>
<dbReference type="EMBL" id="CAJOBZ010000016">
    <property type="protein sequence ID" value="CAF4852403.1"/>
    <property type="molecule type" value="Genomic_DNA"/>
</dbReference>
<evidence type="ECO:0000313" key="1">
    <source>
        <dbReference type="EMBL" id="CAF4852403.1"/>
    </source>
</evidence>
<dbReference type="PANTHER" id="PTHR47027:SF8">
    <property type="entry name" value="RIBONUCLEASE H"/>
    <property type="match status" value="1"/>
</dbReference>
<dbReference type="Proteomes" id="UP000663880">
    <property type="component" value="Unassembled WGS sequence"/>
</dbReference>
<dbReference type="AlphaFoldDB" id="A0A821S591"/>
<comment type="caution">
    <text evidence="1">The sequence shown here is derived from an EMBL/GenBank/DDBJ whole genome shotgun (WGS) entry which is preliminary data.</text>
</comment>
<keyword evidence="2" id="KW-1185">Reference proteome</keyword>
<organism evidence="1 2">
    <name type="scientific">Pieris macdunnoughi</name>
    <dbReference type="NCBI Taxonomy" id="345717"/>
    <lineage>
        <taxon>Eukaryota</taxon>
        <taxon>Metazoa</taxon>
        <taxon>Ecdysozoa</taxon>
        <taxon>Arthropoda</taxon>
        <taxon>Hexapoda</taxon>
        <taxon>Insecta</taxon>
        <taxon>Pterygota</taxon>
        <taxon>Neoptera</taxon>
        <taxon>Endopterygota</taxon>
        <taxon>Lepidoptera</taxon>
        <taxon>Glossata</taxon>
        <taxon>Ditrysia</taxon>
        <taxon>Papilionoidea</taxon>
        <taxon>Pieridae</taxon>
        <taxon>Pierinae</taxon>
        <taxon>Pieris</taxon>
    </lineage>
</organism>
<accession>A0A821S591</accession>